<evidence type="ECO:0000313" key="2">
    <source>
        <dbReference type="Proteomes" id="UP001258017"/>
    </source>
</evidence>
<organism evidence="1 2">
    <name type="scientific">Odynerus spinipes</name>
    <dbReference type="NCBI Taxonomy" id="1348599"/>
    <lineage>
        <taxon>Eukaryota</taxon>
        <taxon>Metazoa</taxon>
        <taxon>Ecdysozoa</taxon>
        <taxon>Arthropoda</taxon>
        <taxon>Hexapoda</taxon>
        <taxon>Insecta</taxon>
        <taxon>Pterygota</taxon>
        <taxon>Neoptera</taxon>
        <taxon>Endopterygota</taxon>
        <taxon>Hymenoptera</taxon>
        <taxon>Apocrita</taxon>
        <taxon>Aculeata</taxon>
        <taxon>Vespoidea</taxon>
        <taxon>Vespidae</taxon>
        <taxon>Eumeninae</taxon>
        <taxon>Odynerus</taxon>
    </lineage>
</organism>
<evidence type="ECO:0000313" key="1">
    <source>
        <dbReference type="EMBL" id="KAK2588036.1"/>
    </source>
</evidence>
<dbReference type="EMBL" id="JAIFRP010000006">
    <property type="protein sequence ID" value="KAK2588036.1"/>
    <property type="molecule type" value="Genomic_DNA"/>
</dbReference>
<evidence type="ECO:0008006" key="3">
    <source>
        <dbReference type="Google" id="ProtNLM"/>
    </source>
</evidence>
<dbReference type="Proteomes" id="UP001258017">
    <property type="component" value="Unassembled WGS sequence"/>
</dbReference>
<sequence length="344" mass="40193">MGSSQSTTHDIPPQIYDDIIVARKTERTTTQCTVPQPDINEDSTTCFQCNGMPQNGYQSKRRGLCDSTKETGSLIRNKKLLNNCEDTIGTNLKKIIKPPNRFNNLDDFIQNWSIWQDQFTSFLTLNDSNKLKYHEWGYFFLHFMGPIGQEILNNLFFDKQDDKKDYVILMRKYNSFHEFYTTAKFENESIMDYINRLKSEAALNIINVDEALKEKLAKDIQKHHRERNCFSVAALRRIYFSKQQKLYILWPIPYKRTMSCLCFCGGNHIYKKCPAYGETCSKCGNMNHFSWKCSKKILLKNCHFCGLSHLQDRNKCPARNSLCCICKTRGHYEVKCCENQNATK</sequence>
<reference evidence="1" key="1">
    <citation type="submission" date="2021-08" db="EMBL/GenBank/DDBJ databases">
        <authorList>
            <person name="Misof B."/>
            <person name="Oliver O."/>
            <person name="Podsiadlowski L."/>
            <person name="Donath A."/>
            <person name="Peters R."/>
            <person name="Mayer C."/>
            <person name="Rust J."/>
            <person name="Gunkel S."/>
            <person name="Lesny P."/>
            <person name="Martin S."/>
            <person name="Oeyen J.P."/>
            <person name="Petersen M."/>
            <person name="Panagiotis P."/>
            <person name="Wilbrandt J."/>
            <person name="Tanja T."/>
        </authorList>
    </citation>
    <scope>NUCLEOTIDE SEQUENCE</scope>
    <source>
        <strain evidence="1">GBR_01_08_01A</strain>
        <tissue evidence="1">Thorax + abdomen</tissue>
    </source>
</reference>
<keyword evidence="2" id="KW-1185">Reference proteome</keyword>
<protein>
    <recommendedName>
        <fullName evidence="3">CCHC-type domain-containing protein</fullName>
    </recommendedName>
</protein>
<reference evidence="1" key="2">
    <citation type="journal article" date="2023" name="Commun. Biol.">
        <title>Intrasexual cuticular hydrocarbon dimorphism in a wasp sheds light on hydrocarbon biosynthesis genes in Hymenoptera.</title>
        <authorList>
            <person name="Moris V.C."/>
            <person name="Podsiadlowski L."/>
            <person name="Martin S."/>
            <person name="Oeyen J.P."/>
            <person name="Donath A."/>
            <person name="Petersen M."/>
            <person name="Wilbrandt J."/>
            <person name="Misof B."/>
            <person name="Liedtke D."/>
            <person name="Thamm M."/>
            <person name="Scheiner R."/>
            <person name="Schmitt T."/>
            <person name="Niehuis O."/>
        </authorList>
    </citation>
    <scope>NUCLEOTIDE SEQUENCE</scope>
    <source>
        <strain evidence="1">GBR_01_08_01A</strain>
    </source>
</reference>
<dbReference type="AlphaFoldDB" id="A0AAD9RZH5"/>
<accession>A0AAD9RZH5</accession>
<name>A0AAD9RZH5_9HYME</name>
<comment type="caution">
    <text evidence="1">The sequence shown here is derived from an EMBL/GenBank/DDBJ whole genome shotgun (WGS) entry which is preliminary data.</text>
</comment>
<proteinExistence type="predicted"/>
<gene>
    <name evidence="1" type="ORF">KPH14_004106</name>
</gene>